<evidence type="ECO:0000256" key="1">
    <source>
        <dbReference type="ARBA" id="ARBA00001947"/>
    </source>
</evidence>
<keyword evidence="4 8" id="KW-0479">Metal-binding</keyword>
<sequence>LSINKYCYLIQLSAFQCFFFHKFVISGPCHWPNADGHQQSPVNLDLGLIKHASAESLNFLNYNKGFEGEITNNGHSVQVTPHTENVWPEIHGGGLDQAYRLAQYHFHWGQHDNEGSEHTLAGLHYPAELHLVHKGVENAEKIVVVGVFLILGDDDKPLHPESIVLQKVIEPGCNHNNYSKVRFF</sequence>
<dbReference type="InterPro" id="IPR001148">
    <property type="entry name" value="CA_dom"/>
</dbReference>
<evidence type="ECO:0000313" key="10">
    <source>
        <dbReference type="WBParaSite" id="GPUH_0000723701-mRNA-1"/>
    </source>
</evidence>
<dbReference type="PROSITE" id="PS00162">
    <property type="entry name" value="ALPHA_CA_1"/>
    <property type="match status" value="1"/>
</dbReference>
<dbReference type="CDD" id="cd00326">
    <property type="entry name" value="alpha_CA"/>
    <property type="match status" value="1"/>
</dbReference>
<dbReference type="PROSITE" id="PS51144">
    <property type="entry name" value="ALPHA_CA_2"/>
    <property type="match status" value="1"/>
</dbReference>
<dbReference type="EC" id="4.2.1.1" evidence="3 8"/>
<proteinExistence type="inferred from homology"/>
<evidence type="ECO:0000256" key="6">
    <source>
        <dbReference type="ARBA" id="ARBA00023239"/>
    </source>
</evidence>
<evidence type="ECO:0000256" key="7">
    <source>
        <dbReference type="ARBA" id="ARBA00048348"/>
    </source>
</evidence>
<comment type="cofactor">
    <cofactor evidence="1 8">
        <name>Zn(2+)</name>
        <dbReference type="ChEBI" id="CHEBI:29105"/>
    </cofactor>
</comment>
<dbReference type="GO" id="GO:0008270">
    <property type="term" value="F:zinc ion binding"/>
    <property type="evidence" value="ECO:0007669"/>
    <property type="project" value="UniProtKB-UniRule"/>
</dbReference>
<dbReference type="PANTHER" id="PTHR18952">
    <property type="entry name" value="CARBONIC ANHYDRASE"/>
    <property type="match status" value="1"/>
</dbReference>
<evidence type="ECO:0000256" key="3">
    <source>
        <dbReference type="ARBA" id="ARBA00012925"/>
    </source>
</evidence>
<evidence type="ECO:0000259" key="9">
    <source>
        <dbReference type="PROSITE" id="PS51144"/>
    </source>
</evidence>
<dbReference type="WBParaSite" id="GPUH_0000723701-mRNA-1">
    <property type="protein sequence ID" value="GPUH_0000723701-mRNA-1"/>
    <property type="gene ID" value="GPUH_0000723701"/>
</dbReference>
<comment type="function">
    <text evidence="8">Reversible hydration of carbon dioxide.</text>
</comment>
<evidence type="ECO:0000256" key="4">
    <source>
        <dbReference type="ARBA" id="ARBA00022723"/>
    </source>
</evidence>
<dbReference type="InterPro" id="IPR023561">
    <property type="entry name" value="Carbonic_anhydrase_a-class"/>
</dbReference>
<dbReference type="SMART" id="SM01057">
    <property type="entry name" value="Carb_anhydrase"/>
    <property type="match status" value="1"/>
</dbReference>
<feature type="domain" description="Alpha-carbonic anhydrase" evidence="9">
    <location>
        <begin position="21"/>
        <end position="184"/>
    </location>
</feature>
<dbReference type="GO" id="GO:0005737">
    <property type="term" value="C:cytoplasm"/>
    <property type="evidence" value="ECO:0007669"/>
    <property type="project" value="TreeGrafter"/>
</dbReference>
<keyword evidence="6 8" id="KW-0456">Lyase</keyword>
<dbReference type="SUPFAM" id="SSF51069">
    <property type="entry name" value="Carbonic anhydrase"/>
    <property type="match status" value="1"/>
</dbReference>
<reference evidence="10" key="1">
    <citation type="submission" date="2016-06" db="UniProtKB">
        <authorList>
            <consortium name="WormBaseParasite"/>
        </authorList>
    </citation>
    <scope>IDENTIFICATION</scope>
</reference>
<comment type="catalytic activity">
    <reaction evidence="7 8">
        <text>hydrogencarbonate + H(+) = CO2 + H2O</text>
        <dbReference type="Rhea" id="RHEA:10748"/>
        <dbReference type="ChEBI" id="CHEBI:15377"/>
        <dbReference type="ChEBI" id="CHEBI:15378"/>
        <dbReference type="ChEBI" id="CHEBI:16526"/>
        <dbReference type="ChEBI" id="CHEBI:17544"/>
        <dbReference type="EC" id="4.2.1.1"/>
    </reaction>
</comment>
<dbReference type="AlphaFoldDB" id="A0A183DET7"/>
<name>A0A183DET7_9BILA</name>
<dbReference type="Gene3D" id="3.10.200.10">
    <property type="entry name" value="Alpha carbonic anhydrase"/>
    <property type="match status" value="1"/>
</dbReference>
<dbReference type="InterPro" id="IPR018338">
    <property type="entry name" value="Carbonic_anhydrase_a-class_CS"/>
</dbReference>
<dbReference type="InterPro" id="IPR036398">
    <property type="entry name" value="CA_dom_sf"/>
</dbReference>
<comment type="similarity">
    <text evidence="2 8">Belongs to the alpha-carbonic anhydrase family.</text>
</comment>
<dbReference type="GO" id="GO:0004089">
    <property type="term" value="F:carbonate dehydratase activity"/>
    <property type="evidence" value="ECO:0007669"/>
    <property type="project" value="UniProtKB-UniRule"/>
</dbReference>
<dbReference type="Pfam" id="PF00194">
    <property type="entry name" value="Carb_anhydrase"/>
    <property type="match status" value="1"/>
</dbReference>
<keyword evidence="5 8" id="KW-0862">Zinc</keyword>
<evidence type="ECO:0000256" key="5">
    <source>
        <dbReference type="ARBA" id="ARBA00022833"/>
    </source>
</evidence>
<protein>
    <recommendedName>
        <fullName evidence="3 8">Carbonic anhydrase</fullName>
        <ecNumber evidence="3 8">4.2.1.1</ecNumber>
    </recommendedName>
</protein>
<accession>A0A183DET7</accession>
<organism evidence="10">
    <name type="scientific">Gongylonema pulchrum</name>
    <dbReference type="NCBI Taxonomy" id="637853"/>
    <lineage>
        <taxon>Eukaryota</taxon>
        <taxon>Metazoa</taxon>
        <taxon>Ecdysozoa</taxon>
        <taxon>Nematoda</taxon>
        <taxon>Chromadorea</taxon>
        <taxon>Rhabditida</taxon>
        <taxon>Spirurina</taxon>
        <taxon>Spiruromorpha</taxon>
        <taxon>Spiruroidea</taxon>
        <taxon>Gongylonematidae</taxon>
        <taxon>Gongylonema</taxon>
    </lineage>
</organism>
<evidence type="ECO:0000256" key="2">
    <source>
        <dbReference type="ARBA" id="ARBA00010718"/>
    </source>
</evidence>
<dbReference type="PANTHER" id="PTHR18952:SF141">
    <property type="entry name" value="CARBONIC ANHYDRASE"/>
    <property type="match status" value="1"/>
</dbReference>
<evidence type="ECO:0000256" key="8">
    <source>
        <dbReference type="RuleBase" id="RU367011"/>
    </source>
</evidence>